<dbReference type="Proteomes" id="UP000265520">
    <property type="component" value="Unassembled WGS sequence"/>
</dbReference>
<dbReference type="PANTHER" id="PTHR46148">
    <property type="entry name" value="CHROMO DOMAIN-CONTAINING PROTEIN"/>
    <property type="match status" value="1"/>
</dbReference>
<evidence type="ECO:0000313" key="3">
    <source>
        <dbReference type="Proteomes" id="UP000265520"/>
    </source>
</evidence>
<feature type="domain" description="Tf2-1-like SH3-like" evidence="1">
    <location>
        <begin position="8"/>
        <end position="72"/>
    </location>
</feature>
<dbReference type="EMBL" id="LXQA010286312">
    <property type="protein sequence ID" value="MCI40988.1"/>
    <property type="molecule type" value="Genomic_DNA"/>
</dbReference>
<dbReference type="Pfam" id="PF24626">
    <property type="entry name" value="SH3_Tf2-1"/>
    <property type="match status" value="1"/>
</dbReference>
<organism evidence="2 3">
    <name type="scientific">Trifolium medium</name>
    <dbReference type="NCBI Taxonomy" id="97028"/>
    <lineage>
        <taxon>Eukaryota</taxon>
        <taxon>Viridiplantae</taxon>
        <taxon>Streptophyta</taxon>
        <taxon>Embryophyta</taxon>
        <taxon>Tracheophyta</taxon>
        <taxon>Spermatophyta</taxon>
        <taxon>Magnoliopsida</taxon>
        <taxon>eudicotyledons</taxon>
        <taxon>Gunneridae</taxon>
        <taxon>Pentapetalae</taxon>
        <taxon>rosids</taxon>
        <taxon>fabids</taxon>
        <taxon>Fabales</taxon>
        <taxon>Fabaceae</taxon>
        <taxon>Papilionoideae</taxon>
        <taxon>50 kb inversion clade</taxon>
        <taxon>NPAAA clade</taxon>
        <taxon>Hologalegina</taxon>
        <taxon>IRL clade</taxon>
        <taxon>Trifolieae</taxon>
        <taxon>Trifolium</taxon>
    </lineage>
</organism>
<dbReference type="PANTHER" id="PTHR46148:SF54">
    <property type="entry name" value="RETROTRANSPOSON-LIKE PROTEIN"/>
    <property type="match status" value="1"/>
</dbReference>
<feature type="non-terminal residue" evidence="2">
    <location>
        <position position="1"/>
    </location>
</feature>
<evidence type="ECO:0000259" key="1">
    <source>
        <dbReference type="Pfam" id="PF24626"/>
    </source>
</evidence>
<proteinExistence type="predicted"/>
<feature type="non-terminal residue" evidence="2">
    <location>
        <position position="118"/>
    </location>
</feature>
<dbReference type="InterPro" id="IPR056924">
    <property type="entry name" value="SH3_Tf2-1"/>
</dbReference>
<evidence type="ECO:0000313" key="2">
    <source>
        <dbReference type="EMBL" id="MCI40988.1"/>
    </source>
</evidence>
<protein>
    <recommendedName>
        <fullName evidence="1">Tf2-1-like SH3-like domain-containing protein</fullName>
    </recommendedName>
</protein>
<accession>A0A392RWI2</accession>
<name>A0A392RWI2_9FABA</name>
<dbReference type="AlphaFoldDB" id="A0A392RWI2"/>
<comment type="caution">
    <text evidence="2">The sequence shown here is derived from an EMBL/GenBank/DDBJ whole genome shotgun (WGS) entry which is preliminary data.</text>
</comment>
<reference evidence="2 3" key="1">
    <citation type="journal article" date="2018" name="Front. Plant Sci.">
        <title>Red Clover (Trifolium pratense) and Zigzag Clover (T. medium) - A Picture of Genomic Similarities and Differences.</title>
        <authorList>
            <person name="Dluhosova J."/>
            <person name="Istvanek J."/>
            <person name="Nedelnik J."/>
            <person name="Repkova J."/>
        </authorList>
    </citation>
    <scope>NUCLEOTIDE SEQUENCE [LARGE SCALE GENOMIC DNA]</scope>
    <source>
        <strain evidence="3">cv. 10/8</strain>
        <tissue evidence="2">Leaf</tissue>
    </source>
</reference>
<keyword evidence="3" id="KW-1185">Reference proteome</keyword>
<sequence length="118" mass="13356">VPHKFTVGDYVFVKLRPYKQHSVVGKRIHKLSKRFFGPFKILKAIGEVAFELELPPTSKIHPVFHVSKLKPCLGDVQGSLALPANSIDNHPLLKPLAVLDWKRDNEDAEPQVLIQWEG</sequence>